<name>A0ACB9AC13_ARCLA</name>
<reference evidence="2" key="1">
    <citation type="journal article" date="2022" name="Mol. Ecol. Resour.">
        <title>The genomes of chicory, endive, great burdock and yacon provide insights into Asteraceae palaeo-polyploidization history and plant inulin production.</title>
        <authorList>
            <person name="Fan W."/>
            <person name="Wang S."/>
            <person name="Wang H."/>
            <person name="Wang A."/>
            <person name="Jiang F."/>
            <person name="Liu H."/>
            <person name="Zhao H."/>
            <person name="Xu D."/>
            <person name="Zhang Y."/>
        </authorList>
    </citation>
    <scope>NUCLEOTIDE SEQUENCE [LARGE SCALE GENOMIC DNA]</scope>
    <source>
        <strain evidence="2">cv. Niubang</strain>
    </source>
</reference>
<dbReference type="EMBL" id="CM042054">
    <property type="protein sequence ID" value="KAI3707169.1"/>
    <property type="molecule type" value="Genomic_DNA"/>
</dbReference>
<reference evidence="1 2" key="2">
    <citation type="journal article" date="2022" name="Mol. Ecol. Resour.">
        <title>The genomes of chicory, endive, great burdock and yacon provide insights into Asteraceae paleo-polyploidization history and plant inulin production.</title>
        <authorList>
            <person name="Fan W."/>
            <person name="Wang S."/>
            <person name="Wang H."/>
            <person name="Wang A."/>
            <person name="Jiang F."/>
            <person name="Liu H."/>
            <person name="Zhao H."/>
            <person name="Xu D."/>
            <person name="Zhang Y."/>
        </authorList>
    </citation>
    <scope>NUCLEOTIDE SEQUENCE [LARGE SCALE GENOMIC DNA]</scope>
    <source>
        <strain evidence="2">cv. Niubang</strain>
    </source>
</reference>
<keyword evidence="2" id="KW-1185">Reference proteome</keyword>
<sequence length="940" mass="106321">MDKAKVGLSYSRLSHLQYICNRHLLGLFVWVCLEPCLLRRSPPCSTRGATQKGLELFASTIKFVEGCIFNMEKVDEDASLEFKWLKRRGFGGKKKEIQFYESFIYDGVTYMLYDCVYMYKEGLREPYIGKLIKIWELRDNKRKKVKVQWFFRPEEISKWLGDTMTLENEIFFASGEGVGLANINPLEAIAGQCNVVCVSKDHRNPQPSNEELKAADFIFYRTFDVQSCSILDKMEEKVGGLEIEYIFNRKEGENTSTPPENTSVRKEENQNTTTCGEAHQLLTKSLTNKLKDDKEDINLSAEVDAKVESQDKDIPNLLAETDGCILKADKDNSRLKDMPLGKDKADKHEMEASIVPVHKVEAKERNKPPAGSDKLHDRPFKKIMPDDKNPPMEKQVELEVAIDSERLKDMPSKKSKVDKSVKIPVNKLKVLGTTGSNSEMGKTDSCIDKADKDNSKLKDMPCSKDKDERKVSIVPVNEVEAKERNKTPTGYDKLHDRPLKKIKSDDKAAPKEQVELEVAGDSVKADKDNSKLKNMPCSKDKADKDVMKESMVPVHKVEAKVRNKTLAGSDSLHDRPLKKIKSNDKTTLKEKQVEVEAVGDPERLTDFIKSPVAGISKHEDKLTPHVNNLKGTSGTTEEKPYGKNGKVLLGSDKGKSSTKVTDDLEGRMLNKTMTDGSFKMPDNKKNNSVQKLSINTNGSNGKDLVDKQPKVEHSGESKRKLSVSKSPKVSALSTDRDKKTMYQEFVVGPKPNAEKSGWFRRLPWEERLKNAYDIGAAILLYNVDPNYTSEEVEDIIWHASTENCQAKILPRNAVSSPHYGQALILLKTKEAAQRVLAKLDEECLMLSNGRPLVATTCPPILLRKSSNFFGHLAIDKIRLQNQREMDEAVSTSHFSQPNTIEYDMAMEWSLLQSRSKKWWEMIHKQQGDELRKIKIALLKK</sequence>
<accession>A0ACB9AC13</accession>
<proteinExistence type="predicted"/>
<evidence type="ECO:0000313" key="2">
    <source>
        <dbReference type="Proteomes" id="UP001055879"/>
    </source>
</evidence>
<protein>
    <submittedName>
        <fullName evidence="1">Uncharacterized protein</fullName>
    </submittedName>
</protein>
<comment type="caution">
    <text evidence="1">The sequence shown here is derived from an EMBL/GenBank/DDBJ whole genome shotgun (WGS) entry which is preliminary data.</text>
</comment>
<evidence type="ECO:0000313" key="1">
    <source>
        <dbReference type="EMBL" id="KAI3707169.1"/>
    </source>
</evidence>
<dbReference type="Proteomes" id="UP001055879">
    <property type="component" value="Linkage Group LG08"/>
</dbReference>
<organism evidence="1 2">
    <name type="scientific">Arctium lappa</name>
    <name type="common">Greater burdock</name>
    <name type="synonym">Lappa major</name>
    <dbReference type="NCBI Taxonomy" id="4217"/>
    <lineage>
        <taxon>Eukaryota</taxon>
        <taxon>Viridiplantae</taxon>
        <taxon>Streptophyta</taxon>
        <taxon>Embryophyta</taxon>
        <taxon>Tracheophyta</taxon>
        <taxon>Spermatophyta</taxon>
        <taxon>Magnoliopsida</taxon>
        <taxon>eudicotyledons</taxon>
        <taxon>Gunneridae</taxon>
        <taxon>Pentapetalae</taxon>
        <taxon>asterids</taxon>
        <taxon>campanulids</taxon>
        <taxon>Asterales</taxon>
        <taxon>Asteraceae</taxon>
        <taxon>Carduoideae</taxon>
        <taxon>Cardueae</taxon>
        <taxon>Arctiinae</taxon>
        <taxon>Arctium</taxon>
    </lineage>
</organism>
<gene>
    <name evidence="1" type="ORF">L6452_25449</name>
</gene>